<evidence type="ECO:0000256" key="1">
    <source>
        <dbReference type="SAM" id="Phobius"/>
    </source>
</evidence>
<keyword evidence="3" id="KW-1185">Reference proteome</keyword>
<dbReference type="AlphaFoldDB" id="A0A9P5PGE4"/>
<proteinExistence type="predicted"/>
<keyword evidence="1" id="KW-0472">Membrane</keyword>
<keyword evidence="1" id="KW-0812">Transmembrane</keyword>
<accession>A0A9P5PGE4</accession>
<gene>
    <name evidence="2" type="ORF">BDP27DRAFT_1332836</name>
</gene>
<comment type="caution">
    <text evidence="2">The sequence shown here is derived from an EMBL/GenBank/DDBJ whole genome shotgun (WGS) entry which is preliminary data.</text>
</comment>
<feature type="transmembrane region" description="Helical" evidence="1">
    <location>
        <begin position="20"/>
        <end position="39"/>
    </location>
</feature>
<evidence type="ECO:0000313" key="2">
    <source>
        <dbReference type="EMBL" id="KAF9064851.1"/>
    </source>
</evidence>
<dbReference type="EMBL" id="JADNRY010000113">
    <property type="protein sequence ID" value="KAF9064851.1"/>
    <property type="molecule type" value="Genomic_DNA"/>
</dbReference>
<protein>
    <submittedName>
        <fullName evidence="2">Uncharacterized protein</fullName>
    </submittedName>
</protein>
<feature type="transmembrane region" description="Helical" evidence="1">
    <location>
        <begin position="45"/>
        <end position="65"/>
    </location>
</feature>
<name>A0A9P5PGE4_9AGAR</name>
<evidence type="ECO:0000313" key="3">
    <source>
        <dbReference type="Proteomes" id="UP000772434"/>
    </source>
</evidence>
<sequence length="117" mass="12822">MATLLQWHGLGAKSVLLARCHFPFLVSCGSSLFSIYTYVYTTIQWYGLGAGSALFCILVCILSPVRYRQLELALRYLHSLPPPSSTSSLVSAAMPSHTQFLCYAWSLCVGDLIAVLS</sequence>
<dbReference type="Proteomes" id="UP000772434">
    <property type="component" value="Unassembled WGS sequence"/>
</dbReference>
<reference evidence="2" key="1">
    <citation type="submission" date="2020-11" db="EMBL/GenBank/DDBJ databases">
        <authorList>
            <consortium name="DOE Joint Genome Institute"/>
            <person name="Ahrendt S."/>
            <person name="Riley R."/>
            <person name="Andreopoulos W."/>
            <person name="Labutti K."/>
            <person name="Pangilinan J."/>
            <person name="Ruiz-Duenas F.J."/>
            <person name="Barrasa J.M."/>
            <person name="Sanchez-Garcia M."/>
            <person name="Camarero S."/>
            <person name="Miyauchi S."/>
            <person name="Serrano A."/>
            <person name="Linde D."/>
            <person name="Babiker R."/>
            <person name="Drula E."/>
            <person name="Ayuso-Fernandez I."/>
            <person name="Pacheco R."/>
            <person name="Padilla G."/>
            <person name="Ferreira P."/>
            <person name="Barriuso J."/>
            <person name="Kellner H."/>
            <person name="Castanera R."/>
            <person name="Alfaro M."/>
            <person name="Ramirez L."/>
            <person name="Pisabarro A.G."/>
            <person name="Kuo A."/>
            <person name="Tritt A."/>
            <person name="Lipzen A."/>
            <person name="He G."/>
            <person name="Yan M."/>
            <person name="Ng V."/>
            <person name="Cullen D."/>
            <person name="Martin F."/>
            <person name="Rosso M.-N."/>
            <person name="Henrissat B."/>
            <person name="Hibbett D."/>
            <person name="Martinez A.T."/>
            <person name="Grigoriev I.V."/>
        </authorList>
    </citation>
    <scope>NUCLEOTIDE SEQUENCE</scope>
    <source>
        <strain evidence="2">AH 40177</strain>
    </source>
</reference>
<keyword evidence="1" id="KW-1133">Transmembrane helix</keyword>
<organism evidence="2 3">
    <name type="scientific">Rhodocollybia butyracea</name>
    <dbReference type="NCBI Taxonomy" id="206335"/>
    <lineage>
        <taxon>Eukaryota</taxon>
        <taxon>Fungi</taxon>
        <taxon>Dikarya</taxon>
        <taxon>Basidiomycota</taxon>
        <taxon>Agaricomycotina</taxon>
        <taxon>Agaricomycetes</taxon>
        <taxon>Agaricomycetidae</taxon>
        <taxon>Agaricales</taxon>
        <taxon>Marasmiineae</taxon>
        <taxon>Omphalotaceae</taxon>
        <taxon>Rhodocollybia</taxon>
    </lineage>
</organism>